<name>A0AAN6M8B1_9PLEO</name>
<dbReference type="Gene3D" id="1.10.510.10">
    <property type="entry name" value="Transferase(Phosphotransferase) domain 1"/>
    <property type="match status" value="1"/>
</dbReference>
<dbReference type="GO" id="GO:0004672">
    <property type="term" value="F:protein kinase activity"/>
    <property type="evidence" value="ECO:0007669"/>
    <property type="project" value="InterPro"/>
</dbReference>
<dbReference type="PANTHER" id="PTHR12984">
    <property type="entry name" value="SCY1-RELATED S/T PROTEIN KINASE-LIKE"/>
    <property type="match status" value="1"/>
</dbReference>
<dbReference type="InterPro" id="IPR000719">
    <property type="entry name" value="Prot_kinase_dom"/>
</dbReference>
<dbReference type="GO" id="GO:0005524">
    <property type="term" value="F:ATP binding"/>
    <property type="evidence" value="ECO:0007669"/>
    <property type="project" value="InterPro"/>
</dbReference>
<keyword evidence="4" id="KW-1185">Reference proteome</keyword>
<feature type="compositionally biased region" description="Polar residues" evidence="1">
    <location>
        <begin position="596"/>
        <end position="612"/>
    </location>
</feature>
<dbReference type="PANTHER" id="PTHR12984:SF3">
    <property type="entry name" value="N-TERMINAL KINASE-LIKE PROTEIN"/>
    <property type="match status" value="1"/>
</dbReference>
<feature type="compositionally biased region" description="Low complexity" evidence="1">
    <location>
        <begin position="719"/>
        <end position="732"/>
    </location>
</feature>
<dbReference type="Gene3D" id="3.30.200.20">
    <property type="entry name" value="Phosphorylase Kinase, domain 1"/>
    <property type="match status" value="1"/>
</dbReference>
<evidence type="ECO:0000259" key="2">
    <source>
        <dbReference type="PROSITE" id="PS50011"/>
    </source>
</evidence>
<evidence type="ECO:0000256" key="1">
    <source>
        <dbReference type="SAM" id="MobiDB-lite"/>
    </source>
</evidence>
<dbReference type="InterPro" id="IPR016024">
    <property type="entry name" value="ARM-type_fold"/>
</dbReference>
<evidence type="ECO:0000313" key="4">
    <source>
        <dbReference type="Proteomes" id="UP001280581"/>
    </source>
</evidence>
<dbReference type="Gene3D" id="1.25.10.10">
    <property type="entry name" value="Leucine-rich Repeat Variant"/>
    <property type="match status" value="1"/>
</dbReference>
<reference evidence="3 4" key="1">
    <citation type="submission" date="2021-02" db="EMBL/GenBank/DDBJ databases">
        <title>Genome assembly of Pseudopithomyces chartarum.</title>
        <authorList>
            <person name="Jauregui R."/>
            <person name="Singh J."/>
            <person name="Voisey C."/>
        </authorList>
    </citation>
    <scope>NUCLEOTIDE SEQUENCE [LARGE SCALE GENOMIC DNA]</scope>
    <source>
        <strain evidence="3 4">AGR01</strain>
    </source>
</reference>
<organism evidence="3 4">
    <name type="scientific">Pseudopithomyces chartarum</name>
    <dbReference type="NCBI Taxonomy" id="1892770"/>
    <lineage>
        <taxon>Eukaryota</taxon>
        <taxon>Fungi</taxon>
        <taxon>Dikarya</taxon>
        <taxon>Ascomycota</taxon>
        <taxon>Pezizomycotina</taxon>
        <taxon>Dothideomycetes</taxon>
        <taxon>Pleosporomycetidae</taxon>
        <taxon>Pleosporales</taxon>
        <taxon>Massarineae</taxon>
        <taxon>Didymosphaeriaceae</taxon>
        <taxon>Pseudopithomyces</taxon>
    </lineage>
</organism>
<dbReference type="InterPro" id="IPR011989">
    <property type="entry name" value="ARM-like"/>
</dbReference>
<proteinExistence type="predicted"/>
<comment type="caution">
    <text evidence="3">The sequence shown here is derived from an EMBL/GenBank/DDBJ whole genome shotgun (WGS) entry which is preliminary data.</text>
</comment>
<accession>A0AAN6M8B1</accession>
<feature type="compositionally biased region" description="Polar residues" evidence="1">
    <location>
        <begin position="688"/>
        <end position="697"/>
    </location>
</feature>
<dbReference type="GO" id="GO:0005737">
    <property type="term" value="C:cytoplasm"/>
    <property type="evidence" value="ECO:0007669"/>
    <property type="project" value="TreeGrafter"/>
</dbReference>
<evidence type="ECO:0000313" key="3">
    <source>
        <dbReference type="EMBL" id="KAK3216434.1"/>
    </source>
</evidence>
<gene>
    <name evidence="3" type="ORF">GRF29_8g3248808</name>
</gene>
<dbReference type="InterPro" id="IPR051177">
    <property type="entry name" value="CIK-Related_Protein"/>
</dbReference>
<feature type="compositionally biased region" description="Basic and acidic residues" evidence="1">
    <location>
        <begin position="765"/>
        <end position="775"/>
    </location>
</feature>
<dbReference type="AlphaFoldDB" id="A0AAN6M8B1"/>
<dbReference type="SMART" id="SM00220">
    <property type="entry name" value="S_TKc"/>
    <property type="match status" value="1"/>
</dbReference>
<dbReference type="InterPro" id="IPR011009">
    <property type="entry name" value="Kinase-like_dom_sf"/>
</dbReference>
<feature type="region of interest" description="Disordered" evidence="1">
    <location>
        <begin position="657"/>
        <end position="788"/>
    </location>
</feature>
<dbReference type="EMBL" id="WVTA01000002">
    <property type="protein sequence ID" value="KAK3216434.1"/>
    <property type="molecule type" value="Genomic_DNA"/>
</dbReference>
<feature type="domain" description="Protein kinase" evidence="2">
    <location>
        <begin position="1"/>
        <end position="271"/>
    </location>
</feature>
<feature type="compositionally biased region" description="Acidic residues" evidence="1">
    <location>
        <begin position="776"/>
        <end position="788"/>
    </location>
</feature>
<feature type="region of interest" description="Disordered" evidence="1">
    <location>
        <begin position="596"/>
        <end position="645"/>
    </location>
</feature>
<dbReference type="SUPFAM" id="SSF48371">
    <property type="entry name" value="ARM repeat"/>
    <property type="match status" value="1"/>
</dbReference>
<dbReference type="Pfam" id="PF00069">
    <property type="entry name" value="Pkinase"/>
    <property type="match status" value="1"/>
</dbReference>
<dbReference type="Proteomes" id="UP001280581">
    <property type="component" value="Unassembled WGS sequence"/>
</dbReference>
<dbReference type="PROSITE" id="PS50011">
    <property type="entry name" value="PROTEIN_KINASE_DOM"/>
    <property type="match status" value="1"/>
</dbReference>
<dbReference type="SUPFAM" id="SSF56112">
    <property type="entry name" value="Protein kinase-like (PK-like)"/>
    <property type="match status" value="1"/>
</dbReference>
<sequence>MDFLKSAVASAISKGPAFGYTFGDRVDIDDSIWTLYNGTKREDGSKCSIFSFDVAANKSRLPLARNALRKLRTLRHPGVVKVLDTVETDAYIYIATERLSPLSWHVKRKSLTEETIKWGLHNVAKTLKFVNTEATSIHACIRPASVFFSESGEWKLGGFDALSSVKEDDSVLPTYGSLIPDAHRYMPPEVSKGGWEVIKQNPAYAVDAYNFGTLIFEVFNGSYQGSDQLGQMKSIPASMQQMYKRLLNPNPKARMSVSQFLDSGKRIGGFFQTPLIQVTDDIESIGLKSEDERNEVLGKLDDVADDFPADFFKMKVLPELLKSVEFGGGGAKVFGTVMQIGAKLSDEEYEAQITPVVVRLFANPDRAIRVCLLNNLPLMIDHLPQKIVNNQIFPQMVTGFTDVAPVVREETVKAVLVIVPKLSDRIVNGELLRHLAKTANDEQAGIRTNTTICLGKIARNLGANSRAKVLSAAFARSLRDPFVHARNAALMALTATADVFSEEDCATKLLPVMCPALVDKEKMIRDQAQKTVEIYIARIRKYAANMPDTVLPSPSATAISGNSVAPRMGTPAADSGWAGWAISSFTNKIAAASGQMQAGSTTNGAADQRSQSVPPPAVPTASKPILTSSNRPGMTLTKSAAPIPTIASPDPVDAFNDEAEDFDGDWGGFGDDTTSKKQEEEEDPWGTPNISTATTPAANYDDKGEPDFAGWLAAQSQTKKPGAKPLPKGLAKSTPAAKPTIATKKPVVARTAGAPNVKKVAVVQPKKEAKRPEPKADDDEEEGWGDAW</sequence>
<feature type="compositionally biased region" description="Polar residues" evidence="1">
    <location>
        <begin position="625"/>
        <end position="638"/>
    </location>
</feature>
<protein>
    <recommendedName>
        <fullName evidence="2">Protein kinase domain-containing protein</fullName>
    </recommendedName>
</protein>
<dbReference type="GO" id="GO:0006409">
    <property type="term" value="P:tRNA export from nucleus"/>
    <property type="evidence" value="ECO:0007669"/>
    <property type="project" value="TreeGrafter"/>
</dbReference>